<dbReference type="CDD" id="cd03801">
    <property type="entry name" value="GT4_PimA-like"/>
    <property type="match status" value="1"/>
</dbReference>
<dbReference type="PANTHER" id="PTHR45947">
    <property type="entry name" value="SULFOQUINOVOSYL TRANSFERASE SQD2"/>
    <property type="match status" value="1"/>
</dbReference>
<dbReference type="OrthoDB" id="9795068at2"/>
<dbReference type="STRING" id="692418.SAMN04488029_2914"/>
<dbReference type="Proteomes" id="UP000192472">
    <property type="component" value="Unassembled WGS sequence"/>
</dbReference>
<dbReference type="GO" id="GO:0016757">
    <property type="term" value="F:glycosyltransferase activity"/>
    <property type="evidence" value="ECO:0007669"/>
    <property type="project" value="InterPro"/>
</dbReference>
<feature type="domain" description="Glycosyl transferase family 1" evidence="1">
    <location>
        <begin position="198"/>
        <end position="353"/>
    </location>
</feature>
<proteinExistence type="predicted"/>
<dbReference type="InterPro" id="IPR050194">
    <property type="entry name" value="Glycosyltransferase_grp1"/>
</dbReference>
<sequence>MKKINILHITNWYPHKSNPYEALWVKRHIDTISPYCNNHVVHIDIRKGRLKLEQNWSCSENNYIHFWLPFKIFRIWELMYALLLLYTFARLKISNYSLINFHIAYPICTYIHWVKLIVRKPMLINEHWSEYRNNFGIKKANKTSRIRRIFKNNIPIAVVSKSLYKDIYNFSLKANFPHYILPNVVEFDESFPIDSSIDTKTFFMMSQWKYPKDPILALKGFKLFLVKYPNAKLTIAGYGPQKNLIIDFIKKNRLEKNISFIGVINSTVAKKYFANSSAFIHSSSYETFSVVCAEALSYGCPVIASKVGGISEYVNEKNGVLVEHDSFEEELFLALDKVTALQSKRNDIAKEIRLKFGPKTIGSTYFGIIKNIIGHNE</sequence>
<dbReference type="Pfam" id="PF00534">
    <property type="entry name" value="Glycos_transf_1"/>
    <property type="match status" value="1"/>
</dbReference>
<dbReference type="Gene3D" id="3.40.50.2000">
    <property type="entry name" value="Glycogen Phosphorylase B"/>
    <property type="match status" value="2"/>
</dbReference>
<dbReference type="AlphaFoldDB" id="A0A1W2GIV7"/>
<accession>A0A1W2GIV7</accession>
<dbReference type="EMBL" id="FWYF01000003">
    <property type="protein sequence ID" value="SMD36474.1"/>
    <property type="molecule type" value="Genomic_DNA"/>
</dbReference>
<name>A0A1W2GIV7_REIFA</name>
<keyword evidence="3" id="KW-1185">Reference proteome</keyword>
<organism evidence="2 3">
    <name type="scientific">Reichenbachiella faecimaris</name>
    <dbReference type="NCBI Taxonomy" id="692418"/>
    <lineage>
        <taxon>Bacteria</taxon>
        <taxon>Pseudomonadati</taxon>
        <taxon>Bacteroidota</taxon>
        <taxon>Cytophagia</taxon>
        <taxon>Cytophagales</taxon>
        <taxon>Reichenbachiellaceae</taxon>
        <taxon>Reichenbachiella</taxon>
    </lineage>
</organism>
<evidence type="ECO:0000259" key="1">
    <source>
        <dbReference type="Pfam" id="PF00534"/>
    </source>
</evidence>
<evidence type="ECO:0000313" key="3">
    <source>
        <dbReference type="Proteomes" id="UP000192472"/>
    </source>
</evidence>
<dbReference type="SUPFAM" id="SSF53756">
    <property type="entry name" value="UDP-Glycosyltransferase/glycogen phosphorylase"/>
    <property type="match status" value="1"/>
</dbReference>
<dbReference type="InterPro" id="IPR001296">
    <property type="entry name" value="Glyco_trans_1"/>
</dbReference>
<reference evidence="2 3" key="1">
    <citation type="submission" date="2017-04" db="EMBL/GenBank/DDBJ databases">
        <authorList>
            <person name="Afonso C.L."/>
            <person name="Miller P.J."/>
            <person name="Scott M.A."/>
            <person name="Spackman E."/>
            <person name="Goraichik I."/>
            <person name="Dimitrov K.M."/>
            <person name="Suarez D.L."/>
            <person name="Swayne D.E."/>
        </authorList>
    </citation>
    <scope>NUCLEOTIDE SEQUENCE [LARGE SCALE GENOMIC DNA]</scope>
    <source>
        <strain evidence="2 3">DSM 26133</strain>
    </source>
</reference>
<gene>
    <name evidence="2" type="ORF">SAMN04488029_2914</name>
</gene>
<protein>
    <submittedName>
        <fullName evidence="2">Glycosyltransferase involved in cell wall bisynthesis</fullName>
    </submittedName>
</protein>
<evidence type="ECO:0000313" key="2">
    <source>
        <dbReference type="EMBL" id="SMD36474.1"/>
    </source>
</evidence>
<dbReference type="RefSeq" id="WP_084373563.1">
    <property type="nucleotide sequence ID" value="NZ_FWYF01000003.1"/>
</dbReference>
<dbReference type="PANTHER" id="PTHR45947:SF3">
    <property type="entry name" value="SULFOQUINOVOSYL TRANSFERASE SQD2"/>
    <property type="match status" value="1"/>
</dbReference>
<keyword evidence="2" id="KW-0808">Transferase</keyword>